<dbReference type="Proteomes" id="UP000468591">
    <property type="component" value="Unassembled WGS sequence"/>
</dbReference>
<sequence length="217" mass="23747">MTYEGLEMAVKARHLTLLGGFHPTQQDDVPQGCRTLLMLGPDEPHFWPAFMQSPEWLDGDDDPMDRCSTRVIGEWAGELGAEALYPFGGPPFKPCYSWALRTGRIHSSPVQLLVHDTAGLFVSFRGALAVREEIVLPHAPSSPCIHCTSKPCTTGCLSSALTVEGYDVPMCKDFLGTPAGTENMTLGCNVRRVCPVSQCFGRMPAQSAYHMRQFKGA</sequence>
<accession>A0A6P0CCP1</accession>
<proteinExistence type="predicted"/>
<protein>
    <submittedName>
        <fullName evidence="1">Ferredoxin</fullName>
    </submittedName>
</protein>
<comment type="caution">
    <text evidence="1">The sequence shown here is derived from an EMBL/GenBank/DDBJ whole genome shotgun (WGS) entry which is preliminary data.</text>
</comment>
<reference evidence="1 2" key="1">
    <citation type="submission" date="2020-01" db="EMBL/GenBank/DDBJ databases">
        <title>Sulfitobacter sediminilitoris sp. nov., isolated from a tidal flat.</title>
        <authorList>
            <person name="Park S."/>
            <person name="Yoon J.-H."/>
        </authorList>
    </citation>
    <scope>NUCLEOTIDE SEQUENCE [LARGE SCALE GENOMIC DNA]</scope>
    <source>
        <strain evidence="1 2">JBTF-M27</strain>
    </source>
</reference>
<evidence type="ECO:0000313" key="1">
    <source>
        <dbReference type="EMBL" id="NEK22926.1"/>
    </source>
</evidence>
<dbReference type="RefSeq" id="WP_164353862.1">
    <property type="nucleotide sequence ID" value="NZ_JAABNT010000006.1"/>
</dbReference>
<name>A0A6P0CCP1_9RHOB</name>
<dbReference type="EMBL" id="JAABNT010000006">
    <property type="protein sequence ID" value="NEK22926.1"/>
    <property type="molecule type" value="Genomic_DNA"/>
</dbReference>
<evidence type="ECO:0000313" key="2">
    <source>
        <dbReference type="Proteomes" id="UP000468591"/>
    </source>
</evidence>
<dbReference type="AlphaFoldDB" id="A0A6P0CCP1"/>
<organism evidence="1 2">
    <name type="scientific">Sulfitobacter sediminilitoris</name>
    <dbReference type="NCBI Taxonomy" id="2698830"/>
    <lineage>
        <taxon>Bacteria</taxon>
        <taxon>Pseudomonadati</taxon>
        <taxon>Pseudomonadota</taxon>
        <taxon>Alphaproteobacteria</taxon>
        <taxon>Rhodobacterales</taxon>
        <taxon>Roseobacteraceae</taxon>
        <taxon>Sulfitobacter</taxon>
    </lineage>
</organism>
<keyword evidence="2" id="KW-1185">Reference proteome</keyword>
<gene>
    <name evidence="1" type="ORF">GV827_10990</name>
</gene>